<sequence>MIDKPKMSQQAEVASIQQKPQLIIREYKIPHQPFGKQRTPPEEWYTSVPTALIMAQIQPRTTDEVIIINYFNHAHLNSDPMIL</sequence>
<accession>A0A915KK93</accession>
<dbReference type="WBParaSite" id="nRc.2.0.1.t38269-RA">
    <property type="protein sequence ID" value="nRc.2.0.1.t38269-RA"/>
    <property type="gene ID" value="nRc.2.0.1.g38269"/>
</dbReference>
<protein>
    <submittedName>
        <fullName evidence="2">Uncharacterized protein</fullName>
    </submittedName>
</protein>
<dbReference type="AlphaFoldDB" id="A0A915KK93"/>
<keyword evidence="1" id="KW-1185">Reference proteome</keyword>
<evidence type="ECO:0000313" key="1">
    <source>
        <dbReference type="Proteomes" id="UP000887565"/>
    </source>
</evidence>
<evidence type="ECO:0000313" key="2">
    <source>
        <dbReference type="WBParaSite" id="nRc.2.0.1.t38269-RA"/>
    </source>
</evidence>
<dbReference type="Proteomes" id="UP000887565">
    <property type="component" value="Unplaced"/>
</dbReference>
<proteinExistence type="predicted"/>
<organism evidence="1 2">
    <name type="scientific">Romanomermis culicivorax</name>
    <name type="common">Nematode worm</name>
    <dbReference type="NCBI Taxonomy" id="13658"/>
    <lineage>
        <taxon>Eukaryota</taxon>
        <taxon>Metazoa</taxon>
        <taxon>Ecdysozoa</taxon>
        <taxon>Nematoda</taxon>
        <taxon>Enoplea</taxon>
        <taxon>Dorylaimia</taxon>
        <taxon>Mermithida</taxon>
        <taxon>Mermithoidea</taxon>
        <taxon>Mermithidae</taxon>
        <taxon>Romanomermis</taxon>
    </lineage>
</organism>
<name>A0A915KK93_ROMCU</name>
<reference evidence="2" key="1">
    <citation type="submission" date="2022-11" db="UniProtKB">
        <authorList>
            <consortium name="WormBaseParasite"/>
        </authorList>
    </citation>
    <scope>IDENTIFICATION</scope>
</reference>